<reference evidence="1" key="2">
    <citation type="journal article" date="2015" name="Fish Shellfish Immunol.">
        <title>Early steps in the European eel (Anguilla anguilla)-Vibrio vulnificus interaction in the gills: Role of the RtxA13 toxin.</title>
        <authorList>
            <person name="Callol A."/>
            <person name="Pajuelo D."/>
            <person name="Ebbesson L."/>
            <person name="Teles M."/>
            <person name="MacKenzie S."/>
            <person name="Amaro C."/>
        </authorList>
    </citation>
    <scope>NUCLEOTIDE SEQUENCE</scope>
</reference>
<dbReference type="AlphaFoldDB" id="A0A0E9WMX9"/>
<accession>A0A0E9WMX9</accession>
<name>A0A0E9WMX9_ANGAN</name>
<evidence type="ECO:0000313" key="1">
    <source>
        <dbReference type="EMBL" id="JAH91734.1"/>
    </source>
</evidence>
<protein>
    <submittedName>
        <fullName evidence="1">Uncharacterized protein</fullName>
    </submittedName>
</protein>
<sequence>MFVSLGKASGDTFSVTSAGEKNGLRRIQWVPRSIPTKAIQGFQNNMHNKYIQYGVGESVLMNHSHGRI</sequence>
<organism evidence="1">
    <name type="scientific">Anguilla anguilla</name>
    <name type="common">European freshwater eel</name>
    <name type="synonym">Muraena anguilla</name>
    <dbReference type="NCBI Taxonomy" id="7936"/>
    <lineage>
        <taxon>Eukaryota</taxon>
        <taxon>Metazoa</taxon>
        <taxon>Chordata</taxon>
        <taxon>Craniata</taxon>
        <taxon>Vertebrata</taxon>
        <taxon>Euteleostomi</taxon>
        <taxon>Actinopterygii</taxon>
        <taxon>Neopterygii</taxon>
        <taxon>Teleostei</taxon>
        <taxon>Anguilliformes</taxon>
        <taxon>Anguillidae</taxon>
        <taxon>Anguilla</taxon>
    </lineage>
</organism>
<dbReference type="EMBL" id="GBXM01016843">
    <property type="protein sequence ID" value="JAH91734.1"/>
    <property type="molecule type" value="Transcribed_RNA"/>
</dbReference>
<reference evidence="1" key="1">
    <citation type="submission" date="2014-11" db="EMBL/GenBank/DDBJ databases">
        <authorList>
            <person name="Amaro Gonzalez C."/>
        </authorList>
    </citation>
    <scope>NUCLEOTIDE SEQUENCE</scope>
</reference>
<proteinExistence type="predicted"/>